<reference evidence="1 2" key="1">
    <citation type="submission" date="2020-07" db="EMBL/GenBank/DDBJ databases">
        <title>Sequencing the genomes of 1000 actinobacteria strains.</title>
        <authorList>
            <person name="Klenk H.-P."/>
        </authorList>
    </citation>
    <scope>NUCLEOTIDE SEQUENCE [LARGE SCALE GENOMIC DNA]</scope>
    <source>
        <strain evidence="1 2">DSM 26474</strain>
    </source>
</reference>
<accession>A0A852SND2</accession>
<organism evidence="1 2">
    <name type="scientific">Herbiconiux flava</name>
    <dbReference type="NCBI Taxonomy" id="881268"/>
    <lineage>
        <taxon>Bacteria</taxon>
        <taxon>Bacillati</taxon>
        <taxon>Actinomycetota</taxon>
        <taxon>Actinomycetes</taxon>
        <taxon>Micrococcales</taxon>
        <taxon>Microbacteriaceae</taxon>
        <taxon>Herbiconiux</taxon>
    </lineage>
</organism>
<dbReference type="EMBL" id="JACCBM010000001">
    <property type="protein sequence ID" value="NYD70329.1"/>
    <property type="molecule type" value="Genomic_DNA"/>
</dbReference>
<evidence type="ECO:0000313" key="1">
    <source>
        <dbReference type="EMBL" id="NYD70329.1"/>
    </source>
</evidence>
<keyword evidence="2" id="KW-1185">Reference proteome</keyword>
<dbReference type="Proteomes" id="UP000549913">
    <property type="component" value="Unassembled WGS sequence"/>
</dbReference>
<dbReference type="AlphaFoldDB" id="A0A852SND2"/>
<sequence>MPTLLVPPLVVAPLMARGRRETRLRSFAAVNGLVYDRSAPGAPAQGALFQLGHEQRTLRRFRGSWGGGRFEVGNFVLRTQPGRRCCEVTTGYLILGPLPAPGAVHSWVRQAPPCALPTTHVERSGDTVVAHTLEPLDFADPGTWELVQTLRAQLAG</sequence>
<comment type="caution">
    <text evidence="1">The sequence shown here is derived from an EMBL/GenBank/DDBJ whole genome shotgun (WGS) entry which is preliminary data.</text>
</comment>
<evidence type="ECO:0000313" key="2">
    <source>
        <dbReference type="Proteomes" id="UP000549913"/>
    </source>
</evidence>
<gene>
    <name evidence="1" type="ORF">BJ984_001487</name>
</gene>
<proteinExistence type="predicted"/>
<protein>
    <submittedName>
        <fullName evidence="1">Uncharacterized protein</fullName>
    </submittedName>
</protein>
<name>A0A852SND2_9MICO</name>
<dbReference type="RefSeq" id="WP_179547474.1">
    <property type="nucleotide sequence ID" value="NZ_BSEW01000001.1"/>
</dbReference>